<dbReference type="GO" id="GO:0005634">
    <property type="term" value="C:nucleus"/>
    <property type="evidence" value="ECO:0007669"/>
    <property type="project" value="UniProtKB-SubCell"/>
</dbReference>
<dbReference type="InterPro" id="IPR036879">
    <property type="entry name" value="TF_MADSbox_sf"/>
</dbReference>
<dbReference type="SMART" id="SM00432">
    <property type="entry name" value="MADS"/>
    <property type="match status" value="1"/>
</dbReference>
<evidence type="ECO:0000256" key="1">
    <source>
        <dbReference type="ARBA" id="ARBA00004123"/>
    </source>
</evidence>
<reference evidence="7" key="1">
    <citation type="journal article" date="2020" name="Plant Biotechnol. J.">
        <title>The pomegranate (Punica granatum L.) draft genome dissects genetic divergence between soft- and hard-seeded cultivars.</title>
        <authorList>
            <person name="Luo X."/>
            <person name="Li H."/>
            <person name="Wu Z."/>
            <person name="Yao W."/>
            <person name="Zhao P."/>
            <person name="Cao D."/>
            <person name="Yu H."/>
            <person name="Li K."/>
            <person name="Poudel K."/>
            <person name="Zhao D."/>
            <person name="Zhang F."/>
            <person name="Xia X."/>
            <person name="Chen L."/>
            <person name="Wang Q."/>
            <person name="Jing D."/>
            <person name="Cao S."/>
        </authorList>
    </citation>
    <scope>NUCLEOTIDE SEQUENCE [LARGE SCALE GENOMIC DNA]</scope>
    <source>
        <strain evidence="7">cv. Tunisia</strain>
    </source>
</reference>
<dbReference type="InterPro" id="IPR002100">
    <property type="entry name" value="TF_MADSbox"/>
</dbReference>
<dbReference type="Pfam" id="PF00319">
    <property type="entry name" value="SRF-TF"/>
    <property type="match status" value="1"/>
</dbReference>
<gene>
    <name evidence="8" type="primary">LOC116207927</name>
</gene>
<dbReference type="GO" id="GO:0003677">
    <property type="term" value="F:DNA binding"/>
    <property type="evidence" value="ECO:0007669"/>
    <property type="project" value="UniProtKB-KW"/>
</dbReference>
<reference evidence="8" key="2">
    <citation type="submission" date="2025-08" db="UniProtKB">
        <authorList>
            <consortium name="RefSeq"/>
        </authorList>
    </citation>
    <scope>IDENTIFICATION</scope>
    <source>
        <tissue evidence="8">Leaf</tissue>
    </source>
</reference>
<name>A0A6P8DR99_PUNGR</name>
<sequence>MGRELNRPENWSKSLMTFSKRKSNLIKKARKMSASCNIDIAVVAFSPADRLNIFCSKDRIEDVLQRYIDLPADKRNRHITNVQANL</sequence>
<protein>
    <submittedName>
        <fullName evidence="8">Agamous-like MADS-box protein AGL104</fullName>
    </submittedName>
</protein>
<dbReference type="PANTHER" id="PTHR48019">
    <property type="entry name" value="SERUM RESPONSE FACTOR HOMOLOG"/>
    <property type="match status" value="1"/>
</dbReference>
<comment type="subcellular location">
    <subcellularLocation>
        <location evidence="1">Nucleus</location>
    </subcellularLocation>
</comment>
<proteinExistence type="predicted"/>
<dbReference type="RefSeq" id="XP_031396914.1">
    <property type="nucleotide sequence ID" value="XM_031541054.1"/>
</dbReference>
<dbReference type="Gene3D" id="3.40.1810.10">
    <property type="entry name" value="Transcription factor, MADS-box"/>
    <property type="match status" value="1"/>
</dbReference>
<keyword evidence="3" id="KW-0238">DNA-binding</keyword>
<dbReference type="GeneID" id="116207927"/>
<keyword evidence="5" id="KW-0539">Nucleus</keyword>
<evidence type="ECO:0000313" key="8">
    <source>
        <dbReference type="RefSeq" id="XP_031396914.1"/>
    </source>
</evidence>
<dbReference type="InterPro" id="IPR050142">
    <property type="entry name" value="MADS-box/MEF2_TF"/>
</dbReference>
<dbReference type="PROSITE" id="PS50066">
    <property type="entry name" value="MADS_BOX_2"/>
    <property type="match status" value="1"/>
</dbReference>
<dbReference type="Proteomes" id="UP000515151">
    <property type="component" value="Chromosome 5"/>
</dbReference>
<keyword evidence="2" id="KW-0805">Transcription regulation</keyword>
<evidence type="ECO:0000256" key="2">
    <source>
        <dbReference type="ARBA" id="ARBA00023015"/>
    </source>
</evidence>
<dbReference type="AlphaFoldDB" id="A0A6P8DR99"/>
<accession>A0A6P8DR99</accession>
<dbReference type="OrthoDB" id="903157at2759"/>
<dbReference type="SUPFAM" id="SSF55455">
    <property type="entry name" value="SRF-like"/>
    <property type="match status" value="1"/>
</dbReference>
<evidence type="ECO:0000313" key="7">
    <source>
        <dbReference type="Proteomes" id="UP000515151"/>
    </source>
</evidence>
<evidence type="ECO:0000256" key="5">
    <source>
        <dbReference type="ARBA" id="ARBA00023242"/>
    </source>
</evidence>
<feature type="domain" description="MADS-box" evidence="6">
    <location>
        <begin position="4"/>
        <end position="58"/>
    </location>
</feature>
<organism evidence="7 8">
    <name type="scientific">Punica granatum</name>
    <name type="common">Pomegranate</name>
    <dbReference type="NCBI Taxonomy" id="22663"/>
    <lineage>
        <taxon>Eukaryota</taxon>
        <taxon>Viridiplantae</taxon>
        <taxon>Streptophyta</taxon>
        <taxon>Embryophyta</taxon>
        <taxon>Tracheophyta</taxon>
        <taxon>Spermatophyta</taxon>
        <taxon>Magnoliopsida</taxon>
        <taxon>eudicotyledons</taxon>
        <taxon>Gunneridae</taxon>
        <taxon>Pentapetalae</taxon>
        <taxon>rosids</taxon>
        <taxon>malvids</taxon>
        <taxon>Myrtales</taxon>
        <taxon>Lythraceae</taxon>
        <taxon>Punica</taxon>
    </lineage>
</organism>
<evidence type="ECO:0000259" key="6">
    <source>
        <dbReference type="PROSITE" id="PS50066"/>
    </source>
</evidence>
<evidence type="ECO:0000256" key="3">
    <source>
        <dbReference type="ARBA" id="ARBA00023125"/>
    </source>
</evidence>
<dbReference type="GO" id="GO:0046983">
    <property type="term" value="F:protein dimerization activity"/>
    <property type="evidence" value="ECO:0007669"/>
    <property type="project" value="InterPro"/>
</dbReference>
<dbReference type="PRINTS" id="PR00404">
    <property type="entry name" value="MADSDOMAIN"/>
</dbReference>
<evidence type="ECO:0000256" key="4">
    <source>
        <dbReference type="ARBA" id="ARBA00023163"/>
    </source>
</evidence>
<keyword evidence="7" id="KW-1185">Reference proteome</keyword>
<keyword evidence="4" id="KW-0804">Transcription</keyword>